<proteinExistence type="predicted"/>
<organism evidence="1 2">
    <name type="scientific">Irpex rosettiformis</name>
    <dbReference type="NCBI Taxonomy" id="378272"/>
    <lineage>
        <taxon>Eukaryota</taxon>
        <taxon>Fungi</taxon>
        <taxon>Dikarya</taxon>
        <taxon>Basidiomycota</taxon>
        <taxon>Agaricomycotina</taxon>
        <taxon>Agaricomycetes</taxon>
        <taxon>Polyporales</taxon>
        <taxon>Irpicaceae</taxon>
        <taxon>Irpex</taxon>
    </lineage>
</organism>
<name>A0ACB8UHP0_9APHY</name>
<reference evidence="1" key="1">
    <citation type="journal article" date="2021" name="Environ. Microbiol.">
        <title>Gene family expansions and transcriptome signatures uncover fungal adaptations to wood decay.</title>
        <authorList>
            <person name="Hage H."/>
            <person name="Miyauchi S."/>
            <person name="Viragh M."/>
            <person name="Drula E."/>
            <person name="Min B."/>
            <person name="Chaduli D."/>
            <person name="Navarro D."/>
            <person name="Favel A."/>
            <person name="Norest M."/>
            <person name="Lesage-Meessen L."/>
            <person name="Balint B."/>
            <person name="Merenyi Z."/>
            <person name="de Eugenio L."/>
            <person name="Morin E."/>
            <person name="Martinez A.T."/>
            <person name="Baldrian P."/>
            <person name="Stursova M."/>
            <person name="Martinez M.J."/>
            <person name="Novotny C."/>
            <person name="Magnuson J.K."/>
            <person name="Spatafora J.W."/>
            <person name="Maurice S."/>
            <person name="Pangilinan J."/>
            <person name="Andreopoulos W."/>
            <person name="LaButti K."/>
            <person name="Hundley H."/>
            <person name="Na H."/>
            <person name="Kuo A."/>
            <person name="Barry K."/>
            <person name="Lipzen A."/>
            <person name="Henrissat B."/>
            <person name="Riley R."/>
            <person name="Ahrendt S."/>
            <person name="Nagy L.G."/>
            <person name="Grigoriev I.V."/>
            <person name="Martin F."/>
            <person name="Rosso M.N."/>
        </authorList>
    </citation>
    <scope>NUCLEOTIDE SEQUENCE</scope>
    <source>
        <strain evidence="1">CBS 384.51</strain>
    </source>
</reference>
<gene>
    <name evidence="1" type="ORF">BDY19DRAFT_919093</name>
</gene>
<accession>A0ACB8UHP0</accession>
<dbReference type="EMBL" id="MU274901">
    <property type="protein sequence ID" value="KAI0093815.1"/>
    <property type="molecule type" value="Genomic_DNA"/>
</dbReference>
<evidence type="ECO:0000313" key="1">
    <source>
        <dbReference type="EMBL" id="KAI0093815.1"/>
    </source>
</evidence>
<protein>
    <submittedName>
        <fullName evidence="1">Uncharacterized protein</fullName>
    </submittedName>
</protein>
<dbReference type="Proteomes" id="UP001055072">
    <property type="component" value="Unassembled WGS sequence"/>
</dbReference>
<comment type="caution">
    <text evidence="1">The sequence shown here is derived from an EMBL/GenBank/DDBJ whole genome shotgun (WGS) entry which is preliminary data.</text>
</comment>
<keyword evidence="2" id="KW-1185">Reference proteome</keyword>
<sequence>MAPSLLASTTITTVHFFPGVQRDVQTPLQLPSGYYLHVVPHNYHVQRSLFLPGTLLPISNVHQDVRVQEQTLGDMRWQ</sequence>
<evidence type="ECO:0000313" key="2">
    <source>
        <dbReference type="Proteomes" id="UP001055072"/>
    </source>
</evidence>